<organism evidence="1 2">
    <name type="scientific">Pseudoalteromonas obscura</name>
    <dbReference type="NCBI Taxonomy" id="3048491"/>
    <lineage>
        <taxon>Bacteria</taxon>
        <taxon>Pseudomonadati</taxon>
        <taxon>Pseudomonadota</taxon>
        <taxon>Gammaproteobacteria</taxon>
        <taxon>Alteromonadales</taxon>
        <taxon>Pseudoalteromonadaceae</taxon>
        <taxon>Pseudoalteromonas</taxon>
    </lineage>
</organism>
<proteinExistence type="predicted"/>
<protein>
    <submittedName>
        <fullName evidence="1">Uncharacterized protein</fullName>
    </submittedName>
</protein>
<dbReference type="EMBL" id="JASJUT010000001">
    <property type="protein sequence ID" value="MDK2594048.1"/>
    <property type="molecule type" value="Genomic_DNA"/>
</dbReference>
<dbReference type="Proteomes" id="UP001231915">
    <property type="component" value="Unassembled WGS sequence"/>
</dbReference>
<accession>A0ABT7EFT1</accession>
<gene>
    <name evidence="1" type="ORF">QNM18_03060</name>
</gene>
<keyword evidence="2" id="KW-1185">Reference proteome</keyword>
<comment type="caution">
    <text evidence="1">The sequence shown here is derived from an EMBL/GenBank/DDBJ whole genome shotgun (WGS) entry which is preliminary data.</text>
</comment>
<evidence type="ECO:0000313" key="2">
    <source>
        <dbReference type="Proteomes" id="UP001231915"/>
    </source>
</evidence>
<evidence type="ECO:0000313" key="1">
    <source>
        <dbReference type="EMBL" id="MDK2594048.1"/>
    </source>
</evidence>
<dbReference type="RefSeq" id="WP_284136300.1">
    <property type="nucleotide sequence ID" value="NZ_JASJUT010000001.1"/>
</dbReference>
<sequence length="132" mass="15045">MNSKLEFNGAVPDIEGKVVSELFCIEIWHNGELEEPANEVYLKVGDSWYRHYFDCGIIFWRSNSKAPASYCMDELGCYFKVVNLKEELLLTSLTLTTLNFREILGGSESTFTFSDGRTISFLNVDDITSYQA</sequence>
<name>A0ABT7EFT1_9GAMM</name>
<reference evidence="1 2" key="1">
    <citation type="submission" date="2023-05" db="EMBL/GenBank/DDBJ databases">
        <title>Pseudoalteromonas ardens sp. nov., Pseudoalteromonas obscura sp. nov., and Pseudoalteromonas umbrosa sp. nov., isolated from the coral Montipora capitata.</title>
        <authorList>
            <person name="Thomas E.M."/>
            <person name="Smith E.M."/>
            <person name="Papke E."/>
            <person name="Shlafstein M.D."/>
            <person name="Oline D.K."/>
            <person name="Videau P."/>
            <person name="Saw J.H."/>
            <person name="Strangman W.K."/>
            <person name="Ushijima B."/>
        </authorList>
    </citation>
    <scope>NUCLEOTIDE SEQUENCE [LARGE SCALE GENOMIC DNA]</scope>
    <source>
        <strain evidence="1 2">P94</strain>
    </source>
</reference>